<feature type="region of interest" description="Disordered" evidence="1">
    <location>
        <begin position="46"/>
        <end position="90"/>
    </location>
</feature>
<proteinExistence type="predicted"/>
<comment type="caution">
    <text evidence="2">The sequence shown here is derived from an EMBL/GenBank/DDBJ whole genome shotgun (WGS) entry which is preliminary data.</text>
</comment>
<dbReference type="Proteomes" id="UP000440578">
    <property type="component" value="Unassembled WGS sequence"/>
</dbReference>
<evidence type="ECO:0000313" key="2">
    <source>
        <dbReference type="EMBL" id="KAF0308114.1"/>
    </source>
</evidence>
<reference evidence="2 3" key="1">
    <citation type="submission" date="2019-07" db="EMBL/GenBank/DDBJ databases">
        <title>Draft genome assembly of a fouling barnacle, Amphibalanus amphitrite (Darwin, 1854): The first reference genome for Thecostraca.</title>
        <authorList>
            <person name="Kim W."/>
        </authorList>
    </citation>
    <scope>NUCLEOTIDE SEQUENCE [LARGE SCALE GENOMIC DNA]</scope>
    <source>
        <strain evidence="2">SNU_AA5</strain>
        <tissue evidence="2">Soma without cirri and trophi</tissue>
    </source>
</reference>
<organism evidence="2 3">
    <name type="scientific">Amphibalanus amphitrite</name>
    <name type="common">Striped barnacle</name>
    <name type="synonym">Balanus amphitrite</name>
    <dbReference type="NCBI Taxonomy" id="1232801"/>
    <lineage>
        <taxon>Eukaryota</taxon>
        <taxon>Metazoa</taxon>
        <taxon>Ecdysozoa</taxon>
        <taxon>Arthropoda</taxon>
        <taxon>Crustacea</taxon>
        <taxon>Multicrustacea</taxon>
        <taxon>Cirripedia</taxon>
        <taxon>Thoracica</taxon>
        <taxon>Thoracicalcarea</taxon>
        <taxon>Balanomorpha</taxon>
        <taxon>Balanoidea</taxon>
        <taxon>Balanidae</taxon>
        <taxon>Amphibalaninae</taxon>
        <taxon>Amphibalanus</taxon>
    </lineage>
</organism>
<dbReference type="EMBL" id="VIIS01000513">
    <property type="protein sequence ID" value="KAF0308114.1"/>
    <property type="molecule type" value="Genomic_DNA"/>
</dbReference>
<protein>
    <submittedName>
        <fullName evidence="2">Uncharacterized protein</fullName>
    </submittedName>
</protein>
<feature type="compositionally biased region" description="Polar residues" evidence="1">
    <location>
        <begin position="1"/>
        <end position="10"/>
    </location>
</feature>
<gene>
    <name evidence="2" type="ORF">FJT64_020656</name>
</gene>
<feature type="region of interest" description="Disordered" evidence="1">
    <location>
        <begin position="1"/>
        <end position="25"/>
    </location>
</feature>
<evidence type="ECO:0000313" key="3">
    <source>
        <dbReference type="Proteomes" id="UP000440578"/>
    </source>
</evidence>
<sequence>MGNTSSSGAASPQPRSPTFRPRVTLPPDYEYMKKLVPELKMHRPVNQRPVVSVDRRNPPCRRCDSHRSGRADGGASKVRQTQNASFASSPSISIILAY</sequence>
<evidence type="ECO:0000256" key="1">
    <source>
        <dbReference type="SAM" id="MobiDB-lite"/>
    </source>
</evidence>
<name>A0A6A4WW69_AMPAM</name>
<dbReference type="AlphaFoldDB" id="A0A6A4WW69"/>
<accession>A0A6A4WW69</accession>
<feature type="compositionally biased region" description="Basic and acidic residues" evidence="1">
    <location>
        <begin position="53"/>
        <end position="70"/>
    </location>
</feature>
<keyword evidence="3" id="KW-1185">Reference proteome</keyword>
<dbReference type="OrthoDB" id="63267at2759"/>